<dbReference type="PANTHER" id="PTHR46050:SF13">
    <property type="entry name" value="TPR REPEAT-CONTAINING THIOREDOXIN TTL2"/>
    <property type="match status" value="1"/>
</dbReference>
<keyword evidence="5" id="KW-1185">Reference proteome</keyword>
<dbReference type="InterPro" id="IPR044534">
    <property type="entry name" value="TTL1-4"/>
</dbReference>
<sequence length="213" mass="23847">MHELPPRYYTNASKLKQVEQHLNICTYARIRDDWNTVLGEANLANLYGAGAGWSCPQLAMCKVEALLKLQQVYAAQTALANIPNVEPFLASFSQTRFFNMTCGAYIFFVKSQMDLALGRYDDAAEAAEKALELDPHSIEIKIFKKNFELIQSALSYSKTEKWAEAVRDYEILSQVLPNNKAIAKSLSQAQVALKLSRRKVVLNMESGGDVGNF</sequence>
<dbReference type="Proteomes" id="UP000030689">
    <property type="component" value="Unassembled WGS sequence"/>
</dbReference>
<feature type="repeat" description="TPR" evidence="3">
    <location>
        <begin position="104"/>
        <end position="137"/>
    </location>
</feature>
<dbReference type="InterPro" id="IPR013105">
    <property type="entry name" value="TPR_2"/>
</dbReference>
<dbReference type="InterPro" id="IPR019734">
    <property type="entry name" value="TPR_rpt"/>
</dbReference>
<dbReference type="SUPFAM" id="SSF48452">
    <property type="entry name" value="TPR-like"/>
    <property type="match status" value="1"/>
</dbReference>
<dbReference type="Gene3D" id="1.25.40.10">
    <property type="entry name" value="Tetratricopeptide repeat domain"/>
    <property type="match status" value="1"/>
</dbReference>
<gene>
    <name evidence="4" type="ORF">EUTSA_v10022059mg</name>
</gene>
<dbReference type="eggNOG" id="KOG1124">
    <property type="taxonomic scope" value="Eukaryota"/>
</dbReference>
<dbReference type="Gramene" id="ESQ47572">
    <property type="protein sequence ID" value="ESQ47572"/>
    <property type="gene ID" value="EUTSA_v10022059mg"/>
</dbReference>
<evidence type="ECO:0000256" key="2">
    <source>
        <dbReference type="ARBA" id="ARBA00022803"/>
    </source>
</evidence>
<dbReference type="Pfam" id="PF07719">
    <property type="entry name" value="TPR_2"/>
    <property type="match status" value="1"/>
</dbReference>
<protein>
    <submittedName>
        <fullName evidence="4">Uncharacterized protein</fullName>
    </submittedName>
</protein>
<evidence type="ECO:0000313" key="5">
    <source>
        <dbReference type="Proteomes" id="UP000030689"/>
    </source>
</evidence>
<evidence type="ECO:0000256" key="3">
    <source>
        <dbReference type="PROSITE-ProRule" id="PRU00339"/>
    </source>
</evidence>
<accession>V4LYH8</accession>
<proteinExistence type="predicted"/>
<keyword evidence="2 3" id="KW-0802">TPR repeat</keyword>
<dbReference type="InterPro" id="IPR011990">
    <property type="entry name" value="TPR-like_helical_dom_sf"/>
</dbReference>
<organism evidence="4 5">
    <name type="scientific">Eutrema salsugineum</name>
    <name type="common">Saltwater cress</name>
    <name type="synonym">Sisymbrium salsugineum</name>
    <dbReference type="NCBI Taxonomy" id="72664"/>
    <lineage>
        <taxon>Eukaryota</taxon>
        <taxon>Viridiplantae</taxon>
        <taxon>Streptophyta</taxon>
        <taxon>Embryophyta</taxon>
        <taxon>Tracheophyta</taxon>
        <taxon>Spermatophyta</taxon>
        <taxon>Magnoliopsida</taxon>
        <taxon>eudicotyledons</taxon>
        <taxon>Gunneridae</taxon>
        <taxon>Pentapetalae</taxon>
        <taxon>rosids</taxon>
        <taxon>malvids</taxon>
        <taxon>Brassicales</taxon>
        <taxon>Brassicaceae</taxon>
        <taxon>Eutremeae</taxon>
        <taxon>Eutrema</taxon>
    </lineage>
</organism>
<dbReference type="PROSITE" id="PS50005">
    <property type="entry name" value="TPR"/>
    <property type="match status" value="1"/>
</dbReference>
<dbReference type="EMBL" id="KI517408">
    <property type="protein sequence ID" value="ESQ47572.1"/>
    <property type="molecule type" value="Genomic_DNA"/>
</dbReference>
<dbReference type="AlphaFoldDB" id="V4LYH8"/>
<dbReference type="PANTHER" id="PTHR46050">
    <property type="entry name" value="TPR REPEAT-CONTAINING THIOREDOXIN"/>
    <property type="match status" value="1"/>
</dbReference>
<keyword evidence="1" id="KW-0677">Repeat</keyword>
<dbReference type="KEGG" id="eus:EUTSA_v10022059mg"/>
<evidence type="ECO:0000313" key="4">
    <source>
        <dbReference type="EMBL" id="ESQ47572.1"/>
    </source>
</evidence>
<dbReference type="GO" id="GO:0005737">
    <property type="term" value="C:cytoplasm"/>
    <property type="evidence" value="ECO:0007669"/>
    <property type="project" value="TreeGrafter"/>
</dbReference>
<name>V4LYH8_EUTSA</name>
<dbReference type="STRING" id="72664.V4LYH8"/>
<evidence type="ECO:0000256" key="1">
    <source>
        <dbReference type="ARBA" id="ARBA00022737"/>
    </source>
</evidence>
<reference evidence="4 5" key="1">
    <citation type="journal article" date="2013" name="Front. Plant Sci.">
        <title>The Reference Genome of the Halophytic Plant Eutrema salsugineum.</title>
        <authorList>
            <person name="Yang R."/>
            <person name="Jarvis D.E."/>
            <person name="Chen H."/>
            <person name="Beilstein M.A."/>
            <person name="Grimwood J."/>
            <person name="Jenkins J."/>
            <person name="Shu S."/>
            <person name="Prochnik S."/>
            <person name="Xin M."/>
            <person name="Ma C."/>
            <person name="Schmutz J."/>
            <person name="Wing R.A."/>
            <person name="Mitchell-Olds T."/>
            <person name="Schumaker K.S."/>
            <person name="Wang X."/>
        </authorList>
    </citation>
    <scope>NUCLEOTIDE SEQUENCE [LARGE SCALE GENOMIC DNA]</scope>
</reference>